<dbReference type="GO" id="GO:0005634">
    <property type="term" value="C:nucleus"/>
    <property type="evidence" value="ECO:0007669"/>
    <property type="project" value="UniProtKB-SubCell"/>
</dbReference>
<dbReference type="OrthoDB" id="2943660at2759"/>
<dbReference type="GO" id="GO:0008270">
    <property type="term" value="F:zinc ion binding"/>
    <property type="evidence" value="ECO:0007669"/>
    <property type="project" value="InterPro"/>
</dbReference>
<dbReference type="EMBL" id="ML977611">
    <property type="protein sequence ID" value="KAF1997591.1"/>
    <property type="molecule type" value="Genomic_DNA"/>
</dbReference>
<gene>
    <name evidence="8" type="ORF">P154DRAFT_440711</name>
</gene>
<dbReference type="Pfam" id="PF04082">
    <property type="entry name" value="Fungal_trans"/>
    <property type="match status" value="1"/>
</dbReference>
<sequence length="502" mass="56850">MRVPDVSADHSAIPNPTDPQPCESLSDATPPDSGSELAQDFGTPAELPPHDILLELVNIFFDRYYAQYPCFHKASILDEIKSRQLYTTSRSLLYALCTSASQHHHDPAIRAKQAAFYEQSKFEYDITLKNPRTGIRVVQTALILILHAGSVGDFSAGWFYLGKAWRQVCALGINRMDCEDDAYSQFYQPSYCQPLPGAELEKEEWRRSFWLLLMMDRGHSWPTGWPSAIDDRQININLPISDVEFQNMTMQTRARTRRAISFTRDLNALVKSLVSPEDPLNTFQYLAVAYCLLGRAAEMIHSPQMPPSSPESMKERDDIDQCLIRFRLSLPQNVTSLLESPSELRFHVVWLNCILNATTILLHYQDAKGTSSNSLGSTVILAAENNVQLIKDASRISIGLLLSAHIGLSLYISACSFIIEWKLSGNDRYKADIDLYLLVFDRFYEVSQFMGLKCKLALEHDMARDMESIMELRDRGFRGLLADCSKWSHIREGLAKTGLMIT</sequence>
<evidence type="ECO:0000256" key="1">
    <source>
        <dbReference type="ARBA" id="ARBA00004123"/>
    </source>
</evidence>
<reference evidence="8" key="1">
    <citation type="journal article" date="2020" name="Stud. Mycol.">
        <title>101 Dothideomycetes genomes: a test case for predicting lifestyles and emergence of pathogens.</title>
        <authorList>
            <person name="Haridas S."/>
            <person name="Albert R."/>
            <person name="Binder M."/>
            <person name="Bloem J."/>
            <person name="Labutti K."/>
            <person name="Salamov A."/>
            <person name="Andreopoulos B."/>
            <person name="Baker S."/>
            <person name="Barry K."/>
            <person name="Bills G."/>
            <person name="Bluhm B."/>
            <person name="Cannon C."/>
            <person name="Castanera R."/>
            <person name="Culley D."/>
            <person name="Daum C."/>
            <person name="Ezra D."/>
            <person name="Gonzalez J."/>
            <person name="Henrissat B."/>
            <person name="Kuo A."/>
            <person name="Liang C."/>
            <person name="Lipzen A."/>
            <person name="Lutzoni F."/>
            <person name="Magnuson J."/>
            <person name="Mondo S."/>
            <person name="Nolan M."/>
            <person name="Ohm R."/>
            <person name="Pangilinan J."/>
            <person name="Park H.-J."/>
            <person name="Ramirez L."/>
            <person name="Alfaro M."/>
            <person name="Sun H."/>
            <person name="Tritt A."/>
            <person name="Yoshinaga Y."/>
            <person name="Zwiers L.-H."/>
            <person name="Turgeon B."/>
            <person name="Goodwin S."/>
            <person name="Spatafora J."/>
            <person name="Crous P."/>
            <person name="Grigoriev I."/>
        </authorList>
    </citation>
    <scope>NUCLEOTIDE SEQUENCE</scope>
    <source>
        <strain evidence="8">CBS 123094</strain>
    </source>
</reference>
<evidence type="ECO:0000259" key="7">
    <source>
        <dbReference type="SMART" id="SM00906"/>
    </source>
</evidence>
<dbReference type="AlphaFoldDB" id="A0A6A5WBS3"/>
<proteinExistence type="predicted"/>
<dbReference type="GO" id="GO:0003677">
    <property type="term" value="F:DNA binding"/>
    <property type="evidence" value="ECO:0007669"/>
    <property type="project" value="InterPro"/>
</dbReference>
<organism evidence="8 9">
    <name type="scientific">Amniculicola lignicola CBS 123094</name>
    <dbReference type="NCBI Taxonomy" id="1392246"/>
    <lineage>
        <taxon>Eukaryota</taxon>
        <taxon>Fungi</taxon>
        <taxon>Dikarya</taxon>
        <taxon>Ascomycota</taxon>
        <taxon>Pezizomycotina</taxon>
        <taxon>Dothideomycetes</taxon>
        <taxon>Pleosporomycetidae</taxon>
        <taxon>Pleosporales</taxon>
        <taxon>Amniculicolaceae</taxon>
        <taxon>Amniculicola</taxon>
    </lineage>
</organism>
<evidence type="ECO:0000256" key="3">
    <source>
        <dbReference type="ARBA" id="ARBA00023015"/>
    </source>
</evidence>
<accession>A0A6A5WBS3</accession>
<keyword evidence="3" id="KW-0805">Transcription regulation</keyword>
<dbReference type="PANTHER" id="PTHR47338:SF10">
    <property type="entry name" value="TRANSCRIPTION FACTOR DOMAIN-CONTAINING PROTEIN-RELATED"/>
    <property type="match status" value="1"/>
</dbReference>
<dbReference type="Proteomes" id="UP000799779">
    <property type="component" value="Unassembled WGS sequence"/>
</dbReference>
<name>A0A6A5WBS3_9PLEO</name>
<dbReference type="GO" id="GO:0000981">
    <property type="term" value="F:DNA-binding transcription factor activity, RNA polymerase II-specific"/>
    <property type="evidence" value="ECO:0007669"/>
    <property type="project" value="InterPro"/>
</dbReference>
<evidence type="ECO:0000256" key="4">
    <source>
        <dbReference type="ARBA" id="ARBA00023163"/>
    </source>
</evidence>
<feature type="domain" description="Xylanolytic transcriptional activator regulatory" evidence="7">
    <location>
        <begin position="157"/>
        <end position="245"/>
    </location>
</feature>
<evidence type="ECO:0000313" key="8">
    <source>
        <dbReference type="EMBL" id="KAF1997591.1"/>
    </source>
</evidence>
<dbReference type="InterPro" id="IPR007219">
    <property type="entry name" value="XnlR_reg_dom"/>
</dbReference>
<feature type="region of interest" description="Disordered" evidence="6">
    <location>
        <begin position="1"/>
        <end position="44"/>
    </location>
</feature>
<dbReference type="SMART" id="SM00906">
    <property type="entry name" value="Fungal_trans"/>
    <property type="match status" value="1"/>
</dbReference>
<keyword evidence="4" id="KW-0804">Transcription</keyword>
<evidence type="ECO:0000313" key="9">
    <source>
        <dbReference type="Proteomes" id="UP000799779"/>
    </source>
</evidence>
<evidence type="ECO:0000256" key="6">
    <source>
        <dbReference type="SAM" id="MobiDB-lite"/>
    </source>
</evidence>
<dbReference type="InterPro" id="IPR050815">
    <property type="entry name" value="TF_fung"/>
</dbReference>
<evidence type="ECO:0000256" key="2">
    <source>
        <dbReference type="ARBA" id="ARBA00022723"/>
    </source>
</evidence>
<dbReference type="GO" id="GO:0006351">
    <property type="term" value="P:DNA-templated transcription"/>
    <property type="evidence" value="ECO:0007669"/>
    <property type="project" value="InterPro"/>
</dbReference>
<evidence type="ECO:0000256" key="5">
    <source>
        <dbReference type="ARBA" id="ARBA00023242"/>
    </source>
</evidence>
<keyword evidence="2" id="KW-0479">Metal-binding</keyword>
<comment type="subcellular location">
    <subcellularLocation>
        <location evidence="1">Nucleus</location>
    </subcellularLocation>
</comment>
<protein>
    <recommendedName>
        <fullName evidence="7">Xylanolytic transcriptional activator regulatory domain-containing protein</fullName>
    </recommendedName>
</protein>
<dbReference type="PANTHER" id="PTHR47338">
    <property type="entry name" value="ZN(II)2CYS6 TRANSCRIPTION FACTOR (EUROFUNG)-RELATED"/>
    <property type="match status" value="1"/>
</dbReference>
<dbReference type="CDD" id="cd12148">
    <property type="entry name" value="fungal_TF_MHR"/>
    <property type="match status" value="1"/>
</dbReference>
<keyword evidence="5" id="KW-0539">Nucleus</keyword>
<keyword evidence="9" id="KW-1185">Reference proteome</keyword>